<proteinExistence type="predicted"/>
<gene>
    <name evidence="2" type="ORF">FN846DRAFT_1013052</name>
</gene>
<dbReference type="EMBL" id="VXIS01000081">
    <property type="protein sequence ID" value="KAA8907223.1"/>
    <property type="molecule type" value="Genomic_DNA"/>
</dbReference>
<reference evidence="2 3" key="1">
    <citation type="submission" date="2019-09" db="EMBL/GenBank/DDBJ databases">
        <title>Draft genome of the ectomycorrhizal ascomycete Sphaerosporella brunnea.</title>
        <authorList>
            <consortium name="DOE Joint Genome Institute"/>
            <person name="Benucci G.M."/>
            <person name="Marozzi G."/>
            <person name="Antonielli L."/>
            <person name="Sanchez S."/>
            <person name="Marco P."/>
            <person name="Wang X."/>
            <person name="Falini L.B."/>
            <person name="Barry K."/>
            <person name="Haridas S."/>
            <person name="Lipzen A."/>
            <person name="Labutti K."/>
            <person name="Grigoriev I.V."/>
            <person name="Murat C."/>
            <person name="Martin F."/>
            <person name="Albertini E."/>
            <person name="Donnini D."/>
            <person name="Bonito G."/>
        </authorList>
    </citation>
    <scope>NUCLEOTIDE SEQUENCE [LARGE SCALE GENOMIC DNA]</scope>
    <source>
        <strain evidence="2 3">Sb_GMNB300</strain>
    </source>
</reference>
<sequence>MAVLSKPEGDQLSIQDFFAPVERQIWQRQMEKATADAAVAWAIEHPPHIAQEAAEAQKQLKRKRNAEVKKKTHAKKKAQQIQDGIRDADGKLIKVIQLPNDVQTTMTGESLSALTNAQRKKRQRVTAKTLRDEDGNLINPTYAQPPVKRINWFHPLLWPAIDASARRVGFYPQRIVDDLQQRYRTTGTYNSLRRSTVSGWILKFQVSRRWTDAVISTTEDGLCWKKNSGKALLLDEEPQLVADVTHALRALRKLGLPVNASIARNIILGFVQQKYPHVLQAASSTSALTPKLSIHTVRRFVRRELNWVVRAGTKASQKLATNWELDCDKAFFRLVHTVFQEKIHPSLIVNVDQTGVVLVPGGSQRTYEERGSKQVLLHGKEEKRAFTFLKSIQGNNVDLLSAAEVEEHLEKEEEDDELEDEEDVPLEVIELVLAYRGGKNESWDKIQRQDKRQDKRRDAHGQDSDWNEARNASAAVSTQDKEGGEDEEKKVLEVELPPGFRRSTRFGGRGAVRYREIEEDDIYLDEEEPEAEDESGAAWADERASRM</sequence>
<feature type="region of interest" description="Disordered" evidence="1">
    <location>
        <begin position="444"/>
        <end position="547"/>
    </location>
</feature>
<keyword evidence="3" id="KW-1185">Reference proteome</keyword>
<dbReference type="InParanoid" id="A0A5J5EY51"/>
<feature type="compositionally biased region" description="Acidic residues" evidence="1">
    <location>
        <begin position="517"/>
        <end position="535"/>
    </location>
</feature>
<dbReference type="Proteomes" id="UP000326924">
    <property type="component" value="Unassembled WGS sequence"/>
</dbReference>
<evidence type="ECO:0000256" key="1">
    <source>
        <dbReference type="SAM" id="MobiDB-lite"/>
    </source>
</evidence>
<evidence type="ECO:0000313" key="3">
    <source>
        <dbReference type="Proteomes" id="UP000326924"/>
    </source>
</evidence>
<feature type="compositionally biased region" description="Basic and acidic residues" evidence="1">
    <location>
        <begin position="479"/>
        <end position="493"/>
    </location>
</feature>
<accession>A0A5J5EY51</accession>
<evidence type="ECO:0000313" key="2">
    <source>
        <dbReference type="EMBL" id="KAA8907223.1"/>
    </source>
</evidence>
<dbReference type="OrthoDB" id="5423775at2759"/>
<protein>
    <submittedName>
        <fullName evidence="2">Uncharacterized protein</fullName>
    </submittedName>
</protein>
<feature type="compositionally biased region" description="Basic and acidic residues" evidence="1">
    <location>
        <begin position="444"/>
        <end position="463"/>
    </location>
</feature>
<comment type="caution">
    <text evidence="2">The sequence shown here is derived from an EMBL/GenBank/DDBJ whole genome shotgun (WGS) entry which is preliminary data.</text>
</comment>
<dbReference type="AlphaFoldDB" id="A0A5J5EY51"/>
<name>A0A5J5EY51_9PEZI</name>
<organism evidence="2 3">
    <name type="scientific">Sphaerosporella brunnea</name>
    <dbReference type="NCBI Taxonomy" id="1250544"/>
    <lineage>
        <taxon>Eukaryota</taxon>
        <taxon>Fungi</taxon>
        <taxon>Dikarya</taxon>
        <taxon>Ascomycota</taxon>
        <taxon>Pezizomycotina</taxon>
        <taxon>Pezizomycetes</taxon>
        <taxon>Pezizales</taxon>
        <taxon>Pyronemataceae</taxon>
        <taxon>Sphaerosporella</taxon>
    </lineage>
</organism>